<evidence type="ECO:0000256" key="5">
    <source>
        <dbReference type="ARBA" id="ARBA00022683"/>
    </source>
</evidence>
<evidence type="ECO:0000313" key="10">
    <source>
        <dbReference type="Proteomes" id="UP000261032"/>
    </source>
</evidence>
<dbReference type="InterPro" id="IPR036095">
    <property type="entry name" value="PTS_EIIB-like_sf"/>
</dbReference>
<keyword evidence="1" id="KW-0813">Transport</keyword>
<dbReference type="InterPro" id="IPR051819">
    <property type="entry name" value="PTS_sugar-specific_EIIB"/>
</dbReference>
<proteinExistence type="predicted"/>
<dbReference type="GO" id="GO:0016301">
    <property type="term" value="F:kinase activity"/>
    <property type="evidence" value="ECO:0007669"/>
    <property type="project" value="UniProtKB-KW"/>
</dbReference>
<evidence type="ECO:0000259" key="8">
    <source>
        <dbReference type="PROSITE" id="PS51100"/>
    </source>
</evidence>
<evidence type="ECO:0000256" key="3">
    <source>
        <dbReference type="ARBA" id="ARBA00022597"/>
    </source>
</evidence>
<evidence type="ECO:0000256" key="1">
    <source>
        <dbReference type="ARBA" id="ARBA00022448"/>
    </source>
</evidence>
<evidence type="ECO:0000313" key="9">
    <source>
        <dbReference type="EMBL" id="RGD85035.1"/>
    </source>
</evidence>
<evidence type="ECO:0000256" key="2">
    <source>
        <dbReference type="ARBA" id="ARBA00022553"/>
    </source>
</evidence>
<dbReference type="GO" id="GO:0009401">
    <property type="term" value="P:phosphoenolpyruvate-dependent sugar phosphotransferase system"/>
    <property type="evidence" value="ECO:0007669"/>
    <property type="project" value="UniProtKB-KW"/>
</dbReference>
<feature type="domain" description="PTS EIIB type-3" evidence="8">
    <location>
        <begin position="106"/>
        <end position="210"/>
    </location>
</feature>
<dbReference type="PROSITE" id="PS51100">
    <property type="entry name" value="PTS_EIIB_TYPE_3"/>
    <property type="match status" value="1"/>
</dbReference>
<dbReference type="AlphaFoldDB" id="A0A3E3ECM9"/>
<evidence type="ECO:0000256" key="4">
    <source>
        <dbReference type="ARBA" id="ARBA00022679"/>
    </source>
</evidence>
<protein>
    <recommendedName>
        <fullName evidence="8">PTS EIIB type-3 domain-containing protein</fullName>
    </recommendedName>
</protein>
<dbReference type="Proteomes" id="UP000261032">
    <property type="component" value="Unassembled WGS sequence"/>
</dbReference>
<dbReference type="EMBL" id="QUSL01000013">
    <property type="protein sequence ID" value="RGD85035.1"/>
    <property type="molecule type" value="Genomic_DNA"/>
</dbReference>
<name>A0A3E3ECM9_9FIRM</name>
<gene>
    <name evidence="9" type="ORF">DXB93_09605</name>
</gene>
<dbReference type="SUPFAM" id="SSF52794">
    <property type="entry name" value="PTS system IIB component-like"/>
    <property type="match status" value="1"/>
</dbReference>
<evidence type="ECO:0000256" key="7">
    <source>
        <dbReference type="PROSITE-ProRule" id="PRU00423"/>
    </source>
</evidence>
<organism evidence="9 10">
    <name type="scientific">Thomasclavelia ramosa</name>
    <dbReference type="NCBI Taxonomy" id="1547"/>
    <lineage>
        <taxon>Bacteria</taxon>
        <taxon>Bacillati</taxon>
        <taxon>Bacillota</taxon>
        <taxon>Erysipelotrichia</taxon>
        <taxon>Erysipelotrichales</taxon>
        <taxon>Coprobacillaceae</taxon>
        <taxon>Thomasclavelia</taxon>
    </lineage>
</organism>
<keyword evidence="4" id="KW-0808">Transferase</keyword>
<keyword evidence="5" id="KW-0598">Phosphotransferase system</keyword>
<keyword evidence="6" id="KW-0418">Kinase</keyword>
<comment type="caution">
    <text evidence="9">The sequence shown here is derived from an EMBL/GenBank/DDBJ whole genome shotgun (WGS) entry which is preliminary data.</text>
</comment>
<dbReference type="Pfam" id="PF02302">
    <property type="entry name" value="PTS_IIB"/>
    <property type="match status" value="1"/>
</dbReference>
<dbReference type="PANTHER" id="PTHR34581">
    <property type="entry name" value="PTS SYSTEM N,N'-DIACETYLCHITOBIOSE-SPECIFIC EIIB COMPONENT"/>
    <property type="match status" value="1"/>
</dbReference>
<dbReference type="InterPro" id="IPR003501">
    <property type="entry name" value="PTS_EIIB_2/3"/>
</dbReference>
<dbReference type="RefSeq" id="WP_117581472.1">
    <property type="nucleotide sequence ID" value="NZ_QUSL01000013.1"/>
</dbReference>
<dbReference type="Gene3D" id="3.40.50.2300">
    <property type="match status" value="1"/>
</dbReference>
<evidence type="ECO:0000256" key="6">
    <source>
        <dbReference type="ARBA" id="ARBA00022777"/>
    </source>
</evidence>
<reference evidence="9 10" key="1">
    <citation type="submission" date="2018-08" db="EMBL/GenBank/DDBJ databases">
        <title>A genome reference for cultivated species of the human gut microbiota.</title>
        <authorList>
            <person name="Zou Y."/>
            <person name="Xue W."/>
            <person name="Luo G."/>
        </authorList>
    </citation>
    <scope>NUCLEOTIDE SEQUENCE [LARGE SCALE GENOMIC DNA]</scope>
    <source>
        <strain evidence="9 10">OM06-4</strain>
    </source>
</reference>
<accession>A0A3E3ECM9</accession>
<keyword evidence="2" id="KW-0597">Phosphoprotein</keyword>
<dbReference type="InterPro" id="IPR013012">
    <property type="entry name" value="PTS_EIIB_3"/>
</dbReference>
<sequence>MVDEFYLDVNLELFVQWLFGNKNKYDHNILCTLKSNEPYGKTITFNYYNISGSIVIWANGIIEEQIFDDEENLLFYLHYKLVSLAQGQKLFYDFYDSLTKHTKCPPLKIILCCSGGLSSSFFANKLAELISLKHLNYEIIPLGFYQLNSSYLDYDAIYLAPQISYLEPQAMNIVKNTVPVHCVTPSVYATYNYRGLLDMITNENISKTKENGTI</sequence>
<keyword evidence="3" id="KW-0762">Sugar transport</keyword>
<dbReference type="PANTHER" id="PTHR34581:SF2">
    <property type="entry name" value="PTS SYSTEM N,N'-DIACETYLCHITOBIOSE-SPECIFIC EIIB COMPONENT"/>
    <property type="match status" value="1"/>
</dbReference>
<feature type="modified residue" description="Phosphocysteine; by EIIA" evidence="7">
    <location>
        <position position="113"/>
    </location>
</feature>
<dbReference type="GO" id="GO:0008982">
    <property type="term" value="F:protein-N(PI)-phosphohistidine-sugar phosphotransferase activity"/>
    <property type="evidence" value="ECO:0007669"/>
    <property type="project" value="InterPro"/>
</dbReference>